<evidence type="ECO:0000313" key="2">
    <source>
        <dbReference type="EMBL" id="MEA5670430.1"/>
    </source>
</evidence>
<comment type="caution">
    <text evidence="2">The sequence shown here is derived from an EMBL/GenBank/DDBJ whole genome shotgun (WGS) entry which is preliminary data.</text>
</comment>
<name>A0ABU5VD81_9PSED</name>
<organism evidence="2 3">
    <name type="scientific">Pseudomonas machongensis</name>
    <dbReference type="NCBI Taxonomy" id="3110229"/>
    <lineage>
        <taxon>Bacteria</taxon>
        <taxon>Pseudomonadati</taxon>
        <taxon>Pseudomonadota</taxon>
        <taxon>Gammaproteobacteria</taxon>
        <taxon>Pseudomonadales</taxon>
        <taxon>Pseudomonadaceae</taxon>
        <taxon>Pseudomonas</taxon>
    </lineage>
</organism>
<evidence type="ECO:0000256" key="1">
    <source>
        <dbReference type="SAM" id="MobiDB-lite"/>
    </source>
</evidence>
<dbReference type="RefSeq" id="WP_323452494.1">
    <property type="nucleotide sequence ID" value="NZ_JAYFUI010000053.1"/>
</dbReference>
<accession>A0ABU5VD81</accession>
<sequence>MNAPSNIKNIKSMPRLLTAPTTPPYVPARDPVRGIIPISELGADLHVQVSNGPEFRESLTIQLFVGNDPKVPDNRRGELLELKGFDLTDPDLKFDLYYKVSEFPSAGEDVTESLNYFLFDLDSEEGEAGVPINIRFDRKPAGGDELPPIAFTDDQLSGITNSDLDVNGDLNVLIDPYYLGEDGDVIEMWVGDAVGSGSYLTPPFTITNPKLQMQVKYTRAQLEAAGDGQDLYFGYKVTDFAGNESQISNLIKIPVFINLPELDAPVVPEAADGLVTYNDANPSVTVDIPYYGGAALDDEIVVIWAGARASRYRLTQEDIDRDPALPVASIEVPFALVAAGGNGTVVVSYEMDRANNPTTPSPGTDVPVNLTTPGGPDPDPDPETPEHGNVKAPLIKVATSPDNTITPGDFGQPGTATIFRVGNDLKPIWLVGDVIQMHWGTVSSPQIASVEVTTANEGSNIPVPIPFDDVIEAEGVGPIPTYFTLTRELPVPPPGSGTVPVTIKSAEQIVTVASSGALPGDGGQLRAAVFPEANARNIITKAVGSRGTTLRILLDGLTNIELASNPRVSYEFVGITSGDAGGPPTPPGSPIEDSRISGVDVPLTQADLDQGYFEVPLPYAKTYYICRNGAKVNYSLANDVGRNSDHVEAFVRFAMNEAGGTCLVPRLSSFSAMATRGIGLQGSAEQVMGAVCSTQSADTEALPPIAFTEDQRSGISDEDLENGLLVADVNPYGGMEPGDILQPWVGLSNAEGSGRYLDTTSSVDKPGSKTPISFARADLLAVGNQATLYFGYRVKSANGEPTALSALVPISVNLTE</sequence>
<reference evidence="2 3" key="1">
    <citation type="submission" date="2023-12" db="EMBL/GenBank/DDBJ databases">
        <title>Pseudomonas machongensis sp. nov., isolated from wilted pepper plants (Capsicum annuum).</title>
        <authorList>
            <person name="Qiu M."/>
            <person name="Li Y."/>
            <person name="Liu Q."/>
            <person name="Zhang X."/>
            <person name="Huang Y."/>
            <person name="Guo R."/>
            <person name="Hu M."/>
            <person name="Zhou J."/>
            <person name="Zhou X."/>
        </authorList>
    </citation>
    <scope>NUCLEOTIDE SEQUENCE [LARGE SCALE GENOMIC DNA]</scope>
    <source>
        <strain evidence="2 3">MH2</strain>
    </source>
</reference>
<keyword evidence="3" id="KW-1185">Reference proteome</keyword>
<proteinExistence type="predicted"/>
<evidence type="ECO:0000313" key="3">
    <source>
        <dbReference type="Proteomes" id="UP001302573"/>
    </source>
</evidence>
<feature type="region of interest" description="Disordered" evidence="1">
    <location>
        <begin position="354"/>
        <end position="388"/>
    </location>
</feature>
<gene>
    <name evidence="2" type="ORF">VA602_03650</name>
</gene>
<protein>
    <submittedName>
        <fullName evidence="2">Uncharacterized protein</fullName>
    </submittedName>
</protein>
<dbReference type="EMBL" id="JAYFUI010000053">
    <property type="protein sequence ID" value="MEA5670430.1"/>
    <property type="molecule type" value="Genomic_DNA"/>
</dbReference>
<dbReference type="Proteomes" id="UP001302573">
    <property type="component" value="Unassembled WGS sequence"/>
</dbReference>